<dbReference type="InterPro" id="IPR050177">
    <property type="entry name" value="Lipid_A_modif_metabolic_enz"/>
</dbReference>
<feature type="domain" description="NAD-dependent epimerase/dehydratase" evidence="1">
    <location>
        <begin position="8"/>
        <end position="213"/>
    </location>
</feature>
<dbReference type="PANTHER" id="PTHR43245">
    <property type="entry name" value="BIFUNCTIONAL POLYMYXIN RESISTANCE PROTEIN ARNA"/>
    <property type="match status" value="1"/>
</dbReference>
<proteinExistence type="predicted"/>
<dbReference type="Pfam" id="PF01370">
    <property type="entry name" value="Epimerase"/>
    <property type="match status" value="1"/>
</dbReference>
<dbReference type="InterPro" id="IPR001509">
    <property type="entry name" value="Epimerase_deHydtase"/>
</dbReference>
<organism evidence="2 3">
    <name type="scientific">Draconibacterium aestuarii</name>
    <dbReference type="NCBI Taxonomy" id="2998507"/>
    <lineage>
        <taxon>Bacteria</taxon>
        <taxon>Pseudomonadati</taxon>
        <taxon>Bacteroidota</taxon>
        <taxon>Bacteroidia</taxon>
        <taxon>Marinilabiliales</taxon>
        <taxon>Prolixibacteraceae</taxon>
        <taxon>Draconibacterium</taxon>
    </lineage>
</organism>
<dbReference type="Gene3D" id="3.40.50.720">
    <property type="entry name" value="NAD(P)-binding Rossmann-like Domain"/>
    <property type="match status" value="1"/>
</dbReference>
<sequence length="310" mass="34843">MKEQKVQVILGAGGAIGVDLAKELKNYTNKIRLVGRNPQKVNDDDELFACDMTDANAVSEAVKDTEIAYLTIGLPYKTKVWKNHWSVVMQNTLEACKKHNTKLVFFDNIYMYNPNSLYPMNEETEMMPSSQKGKVRALVAQMLMEEVNAGNLEALIARSADFYGPGINNSVLNETVYANLKAGKKANWLCSAKFAHNFTYTPDAAKATALLGNTQSAYGQVWHLPTAKPWTGEQWINAFANELGIEPKTQVAPKFMVRIIGLFNPIMKELVEMLYQYDRDYNFDSSKFETAFDFKPTSNEDGVKAVVQYV</sequence>
<dbReference type="PANTHER" id="PTHR43245:SF13">
    <property type="entry name" value="UDP-D-APIOSE_UDP-D-XYLOSE SYNTHASE 2"/>
    <property type="match status" value="1"/>
</dbReference>
<reference evidence="2" key="1">
    <citation type="submission" date="2022-11" db="EMBL/GenBank/DDBJ databases">
        <title>Marilongibacter aestuarii gen. nov., sp. nov., isolated from tidal flat sediment.</title>
        <authorList>
            <person name="Jiayan W."/>
        </authorList>
    </citation>
    <scope>NUCLEOTIDE SEQUENCE</scope>
    <source>
        <strain evidence="2">Z1-6</strain>
    </source>
</reference>
<evidence type="ECO:0000313" key="2">
    <source>
        <dbReference type="EMBL" id="MCY1723001.1"/>
    </source>
</evidence>
<dbReference type="Proteomes" id="UP001145087">
    <property type="component" value="Unassembled WGS sequence"/>
</dbReference>
<evidence type="ECO:0000259" key="1">
    <source>
        <dbReference type="Pfam" id="PF01370"/>
    </source>
</evidence>
<gene>
    <name evidence="2" type="ORF">OU798_21820</name>
</gene>
<protein>
    <submittedName>
        <fullName evidence="2">NAD-dependent epimerase/dehydratase family protein</fullName>
    </submittedName>
</protein>
<name>A0A9X3J8X4_9BACT</name>
<dbReference type="EMBL" id="JAPOHD010000065">
    <property type="protein sequence ID" value="MCY1723001.1"/>
    <property type="molecule type" value="Genomic_DNA"/>
</dbReference>
<accession>A0A9X3J8X4</accession>
<keyword evidence="3" id="KW-1185">Reference proteome</keyword>
<dbReference type="RefSeq" id="WP_343335326.1">
    <property type="nucleotide sequence ID" value="NZ_JAPOHD010000065.1"/>
</dbReference>
<dbReference type="InterPro" id="IPR036291">
    <property type="entry name" value="NAD(P)-bd_dom_sf"/>
</dbReference>
<dbReference type="SUPFAM" id="SSF51735">
    <property type="entry name" value="NAD(P)-binding Rossmann-fold domains"/>
    <property type="match status" value="1"/>
</dbReference>
<comment type="caution">
    <text evidence="2">The sequence shown here is derived from an EMBL/GenBank/DDBJ whole genome shotgun (WGS) entry which is preliminary data.</text>
</comment>
<dbReference type="AlphaFoldDB" id="A0A9X3J8X4"/>
<evidence type="ECO:0000313" key="3">
    <source>
        <dbReference type="Proteomes" id="UP001145087"/>
    </source>
</evidence>